<accession>A0AAV1RBJ7</accession>
<evidence type="ECO:0000313" key="2">
    <source>
        <dbReference type="Proteomes" id="UP001314170"/>
    </source>
</evidence>
<dbReference type="EMBL" id="CAWUPB010000913">
    <property type="protein sequence ID" value="CAK7330609.1"/>
    <property type="molecule type" value="Genomic_DNA"/>
</dbReference>
<gene>
    <name evidence="1" type="ORF">DCAF_LOCUS8045</name>
</gene>
<name>A0AAV1RBJ7_9ROSI</name>
<keyword evidence="2" id="KW-1185">Reference proteome</keyword>
<dbReference type="AlphaFoldDB" id="A0AAV1RBJ7"/>
<sequence>MKNTARSPKRQGRLYIAEHIIETAKLLYRVMTLWRKKEVPGWPYEERNEAHMAISNEL</sequence>
<proteinExistence type="predicted"/>
<dbReference type="Proteomes" id="UP001314170">
    <property type="component" value="Unassembled WGS sequence"/>
</dbReference>
<protein>
    <recommendedName>
        <fullName evidence="3">Ribosomal protein L22</fullName>
    </recommendedName>
</protein>
<evidence type="ECO:0000313" key="1">
    <source>
        <dbReference type="EMBL" id="CAK7330609.1"/>
    </source>
</evidence>
<organism evidence="1 2">
    <name type="scientific">Dovyalis caffra</name>
    <dbReference type="NCBI Taxonomy" id="77055"/>
    <lineage>
        <taxon>Eukaryota</taxon>
        <taxon>Viridiplantae</taxon>
        <taxon>Streptophyta</taxon>
        <taxon>Embryophyta</taxon>
        <taxon>Tracheophyta</taxon>
        <taxon>Spermatophyta</taxon>
        <taxon>Magnoliopsida</taxon>
        <taxon>eudicotyledons</taxon>
        <taxon>Gunneridae</taxon>
        <taxon>Pentapetalae</taxon>
        <taxon>rosids</taxon>
        <taxon>fabids</taxon>
        <taxon>Malpighiales</taxon>
        <taxon>Salicaceae</taxon>
        <taxon>Flacourtieae</taxon>
        <taxon>Dovyalis</taxon>
    </lineage>
</organism>
<reference evidence="1 2" key="1">
    <citation type="submission" date="2024-01" db="EMBL/GenBank/DDBJ databases">
        <authorList>
            <person name="Waweru B."/>
        </authorList>
    </citation>
    <scope>NUCLEOTIDE SEQUENCE [LARGE SCALE GENOMIC DNA]</scope>
</reference>
<evidence type="ECO:0008006" key="3">
    <source>
        <dbReference type="Google" id="ProtNLM"/>
    </source>
</evidence>
<comment type="caution">
    <text evidence="1">The sequence shown here is derived from an EMBL/GenBank/DDBJ whole genome shotgun (WGS) entry which is preliminary data.</text>
</comment>